<dbReference type="Gene3D" id="3.40.50.920">
    <property type="match status" value="1"/>
</dbReference>
<dbReference type="InterPro" id="IPR051157">
    <property type="entry name" value="PDH/Transketolase"/>
</dbReference>
<dbReference type="InterPro" id="IPR029061">
    <property type="entry name" value="THDP-binding"/>
</dbReference>
<sequence>MGELIGKAVEGELYYADRKEFDRIRSLNAEPAVRTALFADMARLNALYMIARAGSGHIGSSFSSMDVVSWLHLNEMRTNEDGSARDLYFSSKGHDAPGLYAVMIALGKLPAEYVHKLRQADGLPGHPDVRTPNMVTNTGALGMGISKAKGMAFAHRRRGLDVHLYVMTGDGELQEGQIWESLVSAANDKLREITVVVDHNKLQSDFLLSQTSDLGDLPAKFAAFGWHVERVDGHDLGQLAAALERCRKADGPQVIICDTIKGKGVSFMEHTAMESDAAQYTFHSGAPKADQYTKAAQELIDSINRQLDKAGAASLELEKVQNKPAPQPGETRRLLPAYSDALIAAAERHDNLVALDADLLLDTGLIPFRQRFPERTVECGIAEMDMVSQAGGMALKGMIPVCNSFACFLSTRPNEQIYNNATEHTKVIYVGWLAGMVPGGPGHSHQSVRDIAAVGAMPGVTILEPSCPEEVAPLLDWAIEESRGSSYFRMVSVPWQVPFALPAGYKPSVGHGVRVGGHDGEAVIVTYGMVMLAQACAAADLLKQRGIGLEVVNLPWLNRVDGAWLAKTLAGKSALFTLDNHYLDGGQGERVMTAAFEQGLGGLKARRFGLEKVPVSGSNADVLKHAGLDAESLAAGIAATLGH</sequence>
<evidence type="ECO:0000256" key="1">
    <source>
        <dbReference type="ARBA" id="ARBA00001936"/>
    </source>
</evidence>
<dbReference type="SUPFAM" id="SSF52922">
    <property type="entry name" value="TK C-terminal domain-like"/>
    <property type="match status" value="1"/>
</dbReference>
<proteinExistence type="inferred from homology"/>
<evidence type="ECO:0000313" key="7">
    <source>
        <dbReference type="Proteomes" id="UP000192917"/>
    </source>
</evidence>
<reference evidence="6 7" key="1">
    <citation type="submission" date="2017-04" db="EMBL/GenBank/DDBJ databases">
        <authorList>
            <person name="Afonso C.L."/>
            <person name="Miller P.J."/>
            <person name="Scott M.A."/>
            <person name="Spackman E."/>
            <person name="Goraichik I."/>
            <person name="Dimitrov K.M."/>
            <person name="Suarez D.L."/>
            <person name="Swayne D.E."/>
        </authorList>
    </citation>
    <scope>NUCLEOTIDE SEQUENCE [LARGE SCALE GENOMIC DNA]</scope>
    <source>
        <strain evidence="6 7">USBA 355</strain>
    </source>
</reference>
<evidence type="ECO:0000256" key="2">
    <source>
        <dbReference type="ARBA" id="ARBA00001946"/>
    </source>
</evidence>
<evidence type="ECO:0000256" key="3">
    <source>
        <dbReference type="ARBA" id="ARBA00001964"/>
    </source>
</evidence>
<protein>
    <submittedName>
        <fullName evidence="6">Transketolase</fullName>
    </submittedName>
</protein>
<dbReference type="Pfam" id="PF02780">
    <property type="entry name" value="Transketolase_C"/>
    <property type="match status" value="1"/>
</dbReference>
<keyword evidence="7" id="KW-1185">Reference proteome</keyword>
<dbReference type="Gene3D" id="3.40.50.970">
    <property type="match status" value="2"/>
</dbReference>
<dbReference type="PANTHER" id="PTHR43825:SF4">
    <property type="entry name" value="PYRUVATE DEHYDROGENASE E1 COMPONENT"/>
    <property type="match status" value="1"/>
</dbReference>
<dbReference type="Pfam" id="PF00456">
    <property type="entry name" value="Transketolase_N"/>
    <property type="match status" value="1"/>
</dbReference>
<dbReference type="GO" id="GO:0005737">
    <property type="term" value="C:cytoplasm"/>
    <property type="evidence" value="ECO:0007669"/>
    <property type="project" value="UniProtKB-ARBA"/>
</dbReference>
<dbReference type="PANTHER" id="PTHR43825">
    <property type="entry name" value="PYRUVATE DEHYDROGENASE E1 COMPONENT"/>
    <property type="match status" value="1"/>
</dbReference>
<dbReference type="AlphaFoldDB" id="A0A1Y6BAX6"/>
<organism evidence="6 7">
    <name type="scientific">Tistlia consotensis USBA 355</name>
    <dbReference type="NCBI Taxonomy" id="560819"/>
    <lineage>
        <taxon>Bacteria</taxon>
        <taxon>Pseudomonadati</taxon>
        <taxon>Pseudomonadota</taxon>
        <taxon>Alphaproteobacteria</taxon>
        <taxon>Rhodospirillales</taxon>
        <taxon>Rhodovibrionaceae</taxon>
        <taxon>Tistlia</taxon>
    </lineage>
</organism>
<dbReference type="STRING" id="560819.SAMN05428998_102168"/>
<accession>A0A1Y6BAX6</accession>
<dbReference type="CDD" id="cd02012">
    <property type="entry name" value="TPP_TK"/>
    <property type="match status" value="1"/>
</dbReference>
<dbReference type="CDD" id="cd07033">
    <property type="entry name" value="TPP_PYR_DXS_TK_like"/>
    <property type="match status" value="1"/>
</dbReference>
<evidence type="ECO:0000313" key="6">
    <source>
        <dbReference type="EMBL" id="SME98387.1"/>
    </source>
</evidence>
<comment type="cofactor">
    <cofactor evidence="2">
        <name>Mg(2+)</name>
        <dbReference type="ChEBI" id="CHEBI:18420"/>
    </cofactor>
</comment>
<dbReference type="InterPro" id="IPR005475">
    <property type="entry name" value="Transketolase-like_Pyr-bd"/>
</dbReference>
<comment type="cofactor">
    <cofactor evidence="1">
        <name>Mn(2+)</name>
        <dbReference type="ChEBI" id="CHEBI:29035"/>
    </cofactor>
</comment>
<dbReference type="RefSeq" id="WP_200808400.1">
    <property type="nucleotide sequence ID" value="NZ_FWZX01000002.1"/>
</dbReference>
<dbReference type="InterPro" id="IPR033248">
    <property type="entry name" value="Transketolase_C"/>
</dbReference>
<evidence type="ECO:0000256" key="4">
    <source>
        <dbReference type="ARBA" id="ARBA00007131"/>
    </source>
</evidence>
<dbReference type="SMART" id="SM00861">
    <property type="entry name" value="Transket_pyr"/>
    <property type="match status" value="1"/>
</dbReference>
<comment type="similarity">
    <text evidence="4">Belongs to the transketolase family.</text>
</comment>
<feature type="domain" description="Transketolase-like pyrimidine-binding" evidence="5">
    <location>
        <begin position="332"/>
        <end position="497"/>
    </location>
</feature>
<dbReference type="InterPro" id="IPR005474">
    <property type="entry name" value="Transketolase_N"/>
</dbReference>
<name>A0A1Y6BAX6_9PROT</name>
<dbReference type="EMBL" id="FWZX01000002">
    <property type="protein sequence ID" value="SME98387.1"/>
    <property type="molecule type" value="Genomic_DNA"/>
</dbReference>
<dbReference type="InterPro" id="IPR009014">
    <property type="entry name" value="Transketo_C/PFOR_II"/>
</dbReference>
<gene>
    <name evidence="6" type="ORF">SAMN05428998_102168</name>
</gene>
<evidence type="ECO:0000259" key="5">
    <source>
        <dbReference type="SMART" id="SM00861"/>
    </source>
</evidence>
<dbReference type="Pfam" id="PF02779">
    <property type="entry name" value="Transket_pyr"/>
    <property type="match status" value="1"/>
</dbReference>
<dbReference type="SUPFAM" id="SSF52518">
    <property type="entry name" value="Thiamin diphosphate-binding fold (THDP-binding)"/>
    <property type="match status" value="2"/>
</dbReference>
<dbReference type="Proteomes" id="UP000192917">
    <property type="component" value="Unassembled WGS sequence"/>
</dbReference>
<comment type="cofactor">
    <cofactor evidence="3">
        <name>thiamine diphosphate</name>
        <dbReference type="ChEBI" id="CHEBI:58937"/>
    </cofactor>
</comment>